<evidence type="ECO:0000313" key="2">
    <source>
        <dbReference type="Proteomes" id="UP000823046"/>
    </source>
</evidence>
<organism evidence="1 2">
    <name type="scientific">Cardiosporidium cionae</name>
    <dbReference type="NCBI Taxonomy" id="476202"/>
    <lineage>
        <taxon>Eukaryota</taxon>
        <taxon>Sar</taxon>
        <taxon>Alveolata</taxon>
        <taxon>Apicomplexa</taxon>
        <taxon>Aconoidasida</taxon>
        <taxon>Nephromycida</taxon>
        <taxon>Cardiosporidium</taxon>
    </lineage>
</organism>
<dbReference type="InterPro" id="IPR011989">
    <property type="entry name" value="ARM-like"/>
</dbReference>
<protein>
    <submittedName>
        <fullName evidence="1">SCY kinase (Incomplete catalytic triad)</fullName>
    </submittedName>
</protein>
<dbReference type="SUPFAM" id="SSF48371">
    <property type="entry name" value="ARM repeat"/>
    <property type="match status" value="1"/>
</dbReference>
<comment type="caution">
    <text evidence="1">The sequence shown here is derived from an EMBL/GenBank/DDBJ whole genome shotgun (WGS) entry which is preliminary data.</text>
</comment>
<reference evidence="1 2" key="1">
    <citation type="journal article" date="2020" name="bioRxiv">
        <title>Metabolic contributions of an alphaproteobacterial endosymbiont in the apicomplexan Cardiosporidium cionae.</title>
        <authorList>
            <person name="Hunter E.S."/>
            <person name="Paight C.J."/>
            <person name="Lane C.E."/>
        </authorList>
    </citation>
    <scope>NUCLEOTIDE SEQUENCE [LARGE SCALE GENOMIC DNA]</scope>
    <source>
        <strain evidence="1">ESH_2018</strain>
    </source>
</reference>
<dbReference type="Gene3D" id="3.30.200.20">
    <property type="entry name" value="Phosphorylase Kinase, domain 1"/>
    <property type="match status" value="1"/>
</dbReference>
<proteinExistence type="predicted"/>
<sequence length="753" mass="85152">MFHSLLGKFLGDSSLPPSLGCTLGEKQILPYRFENYSLFNAIQTSDGKNVSLFICRRTRSSLEEKNYPLSSQELKFAQNHFSRIKTLVHPYILKVFDTVENENGFFIKTEKCVPLISTHLKDDPAWPLYQISIALQFLNEECKFTHGLLSPRSIFVTTQGHWKLGSFDCSCDRNSTYSEIFSTLERHVFYQEGWKPPKLNGKLSSFTCLNIDRWGLASLLCWAFASFSMKSFPKSSTGQFEYDPSVLQKYLPPPLQLLVKELLLPSQQLVKLEKMFKENIFFKDSHLEEESSIAAAVREQFKSNNRGIRLVLLRNMDRLTSHLSSKDINHEIFDFLLCGFSDTSPLIRENTVKAMIFIIPKLTKPRTESVCRMMISLLKDSEPIIRTNTTICFAKVAQTLRTFGYTKYLVECFTISLNDGFTPCRISALQAVCATAYLLTPMKLVSEVMPSICKKLVDLDDEVRSTAFETMQFLMEMLQNQNSLHSQDTSNQWLRNDFTAENTEGGDGWLSSLAGGVAKMMKFGFAKQSLDFHTPSGYASTPSLPTQSTSLSTEKSKEILLLPSAVERPSVLHHEDASLFYDSFPEDKDESDTHSAWENYSNEGKNEIKSPLQNSSQNNIIVSPLMKTSVATPSSYSSLKISPKLIPKTMIPSNPRNSINSSKYIPPSSIKIKPSNSSLSEEKFFEEFGETFSSPLSSRPPKKIPNVYQFKQAVPLPQKETSSGLKIKIKRISSTMDQNGSYFGDPEEDFADF</sequence>
<dbReference type="GO" id="GO:0016301">
    <property type="term" value="F:kinase activity"/>
    <property type="evidence" value="ECO:0007669"/>
    <property type="project" value="UniProtKB-KW"/>
</dbReference>
<dbReference type="InterPro" id="IPR011009">
    <property type="entry name" value="Kinase-like_dom_sf"/>
</dbReference>
<accession>A0ABQ7J4A5</accession>
<dbReference type="SUPFAM" id="SSF56112">
    <property type="entry name" value="Protein kinase-like (PK-like)"/>
    <property type="match status" value="1"/>
</dbReference>
<name>A0ABQ7J4A5_9APIC</name>
<dbReference type="Proteomes" id="UP000823046">
    <property type="component" value="Unassembled WGS sequence"/>
</dbReference>
<dbReference type="InterPro" id="IPR016024">
    <property type="entry name" value="ARM-type_fold"/>
</dbReference>
<keyword evidence="1" id="KW-0808">Transferase</keyword>
<keyword evidence="1" id="KW-0418">Kinase</keyword>
<dbReference type="InterPro" id="IPR051177">
    <property type="entry name" value="CIK-Related_Protein"/>
</dbReference>
<gene>
    <name evidence="1" type="ORF">IE077_002553</name>
</gene>
<dbReference type="Gene3D" id="1.25.10.10">
    <property type="entry name" value="Leucine-rich Repeat Variant"/>
    <property type="match status" value="1"/>
</dbReference>
<dbReference type="PANTHER" id="PTHR12984">
    <property type="entry name" value="SCY1-RELATED S/T PROTEIN KINASE-LIKE"/>
    <property type="match status" value="1"/>
</dbReference>
<evidence type="ECO:0000313" key="1">
    <source>
        <dbReference type="EMBL" id="KAF8817957.1"/>
    </source>
</evidence>
<keyword evidence="2" id="KW-1185">Reference proteome</keyword>
<dbReference type="PANTHER" id="PTHR12984:SF3">
    <property type="entry name" value="N-TERMINAL KINASE-LIKE PROTEIN"/>
    <property type="match status" value="1"/>
</dbReference>
<dbReference type="EMBL" id="JADAQX010001177">
    <property type="protein sequence ID" value="KAF8817957.1"/>
    <property type="molecule type" value="Genomic_DNA"/>
</dbReference>